<dbReference type="AlphaFoldDB" id="Q16JT3"/>
<keyword evidence="1" id="KW-0812">Transmembrane</keyword>
<accession>Q16JT3</accession>
<keyword evidence="1" id="KW-0472">Membrane</keyword>
<gene>
    <name evidence="2" type="ORF">AaeL_AAEL013223</name>
</gene>
<reference evidence="2" key="3">
    <citation type="submission" date="2012-09" db="EMBL/GenBank/DDBJ databases">
        <authorList>
            <consortium name="VectorBase"/>
        </authorList>
    </citation>
    <scope>NUCLEOTIDE SEQUENCE</scope>
    <source>
        <strain evidence="2">Liverpool</strain>
    </source>
</reference>
<keyword evidence="1" id="KW-1133">Transmembrane helix</keyword>
<organism evidence="2 3">
    <name type="scientific">Aedes aegypti</name>
    <name type="common">Yellowfever mosquito</name>
    <name type="synonym">Culex aegypti</name>
    <dbReference type="NCBI Taxonomy" id="7159"/>
    <lineage>
        <taxon>Eukaryota</taxon>
        <taxon>Metazoa</taxon>
        <taxon>Ecdysozoa</taxon>
        <taxon>Arthropoda</taxon>
        <taxon>Hexapoda</taxon>
        <taxon>Insecta</taxon>
        <taxon>Pterygota</taxon>
        <taxon>Neoptera</taxon>
        <taxon>Endopterygota</taxon>
        <taxon>Diptera</taxon>
        <taxon>Nematocera</taxon>
        <taxon>Culicoidea</taxon>
        <taxon>Culicidae</taxon>
        <taxon>Culicinae</taxon>
        <taxon>Aedini</taxon>
        <taxon>Aedes</taxon>
        <taxon>Stegomyia</taxon>
    </lineage>
</organism>
<name>Q16JT3_AEDAE</name>
<dbReference type="Proteomes" id="UP000682892">
    <property type="component" value="Unassembled WGS sequence"/>
</dbReference>
<proteinExistence type="predicted"/>
<reference evidence="2" key="2">
    <citation type="journal article" date="2007" name="Science">
        <title>Genome sequence of Aedes aegypti, a major arbovirus vector.</title>
        <authorList>
            <person name="Nene V."/>
            <person name="Wortman J.R."/>
            <person name="Lawson D."/>
            <person name="Haas B."/>
            <person name="Kodira C."/>
            <person name="Tu Z.J."/>
            <person name="Loftus B."/>
            <person name="Xi Z."/>
            <person name="Megy K."/>
            <person name="Grabherr M."/>
            <person name="Ren Q."/>
            <person name="Zdobnov E.M."/>
            <person name="Lobo N.F."/>
            <person name="Campbell K.S."/>
            <person name="Brown S.E."/>
            <person name="Bonaldo M.F."/>
            <person name="Zhu J."/>
            <person name="Sinkins S.P."/>
            <person name="Hogenkamp D.G."/>
            <person name="Amedeo P."/>
            <person name="Arensburger P."/>
            <person name="Atkinson P.W."/>
            <person name="Bidwell S."/>
            <person name="Biedler J."/>
            <person name="Birney E."/>
            <person name="Bruggner R.V."/>
            <person name="Costas J."/>
            <person name="Coy M.R."/>
            <person name="Crabtree J."/>
            <person name="Crawford M."/>
            <person name="Debruyn B."/>
            <person name="Decaprio D."/>
            <person name="Eiglmeier K."/>
            <person name="Eisenstadt E."/>
            <person name="El-Dorry H."/>
            <person name="Gelbart W.M."/>
            <person name="Gomes S.L."/>
            <person name="Hammond M."/>
            <person name="Hannick L.I."/>
            <person name="Hogan J.R."/>
            <person name="Holmes M.H."/>
            <person name="Jaffe D."/>
            <person name="Johnston J.S."/>
            <person name="Kennedy R.C."/>
            <person name="Koo H."/>
            <person name="Kravitz S."/>
            <person name="Kriventseva E.V."/>
            <person name="Kulp D."/>
            <person name="Labutti K."/>
            <person name="Lee E."/>
            <person name="Li S."/>
            <person name="Lovin D.D."/>
            <person name="Mao C."/>
            <person name="Mauceli E."/>
            <person name="Menck C.F."/>
            <person name="Miller J.R."/>
            <person name="Montgomery P."/>
            <person name="Mori A."/>
            <person name="Nascimento A.L."/>
            <person name="Naveira H.F."/>
            <person name="Nusbaum C."/>
            <person name="O'leary S."/>
            <person name="Orvis J."/>
            <person name="Pertea M."/>
            <person name="Quesneville H."/>
            <person name="Reidenbach K.R."/>
            <person name="Rogers Y.H."/>
            <person name="Roth C.W."/>
            <person name="Schneider J.R."/>
            <person name="Schatz M."/>
            <person name="Shumway M."/>
            <person name="Stanke M."/>
            <person name="Stinson E.O."/>
            <person name="Tubio J.M."/>
            <person name="Vanzee J.P."/>
            <person name="Verjovski-Almeida S."/>
            <person name="Werner D."/>
            <person name="White O."/>
            <person name="Wyder S."/>
            <person name="Zeng Q."/>
            <person name="Zhao Q."/>
            <person name="Zhao Y."/>
            <person name="Hill C.A."/>
            <person name="Raikhel A.S."/>
            <person name="Soares M.B."/>
            <person name="Knudson D.L."/>
            <person name="Lee N.H."/>
            <person name="Galagan J."/>
            <person name="Salzberg S.L."/>
            <person name="Paulsen I.T."/>
            <person name="Dimopoulos G."/>
            <person name="Collins F.H."/>
            <person name="Birren B."/>
            <person name="Fraser-Liggett C.M."/>
            <person name="Severson D.W."/>
        </authorList>
    </citation>
    <scope>NUCLEOTIDE SEQUENCE [LARGE SCALE GENOMIC DNA]</scope>
    <source>
        <strain evidence="2">Liverpool</strain>
    </source>
</reference>
<dbReference type="HOGENOM" id="CLU_2225384_0_0_1"/>
<feature type="transmembrane region" description="Helical" evidence="1">
    <location>
        <begin position="56"/>
        <end position="79"/>
    </location>
</feature>
<protein>
    <submittedName>
        <fullName evidence="2">AAEL013223-PA</fullName>
    </submittedName>
</protein>
<evidence type="ECO:0000256" key="1">
    <source>
        <dbReference type="SAM" id="Phobius"/>
    </source>
</evidence>
<dbReference type="PaxDb" id="7159-AAEL013223-PA"/>
<evidence type="ECO:0000313" key="2">
    <source>
        <dbReference type="EMBL" id="EAT34550.1"/>
    </source>
</evidence>
<sequence>MVLVANVITIGGKARDAYKWYCEMQTERADWTEIMVIFTEALEVTALYMNEDKQNVISQCGSIIKTAWAFYILLKFIYFTKYSKQKMSRTRDSAEMIELEEIINTT</sequence>
<evidence type="ECO:0000313" key="3">
    <source>
        <dbReference type="Proteomes" id="UP000682892"/>
    </source>
</evidence>
<dbReference type="EMBL" id="CH477993">
    <property type="protein sequence ID" value="EAT34550.1"/>
    <property type="molecule type" value="Genomic_DNA"/>
</dbReference>
<reference evidence="2" key="1">
    <citation type="submission" date="2005-10" db="EMBL/GenBank/DDBJ databases">
        <authorList>
            <person name="Loftus B.J."/>
            <person name="Nene V.M."/>
            <person name="Hannick L.I."/>
            <person name="Bidwell S."/>
            <person name="Haas B."/>
            <person name="Amedeo P."/>
            <person name="Orvis J."/>
            <person name="Wortman J.R."/>
            <person name="White O.R."/>
            <person name="Salzberg S."/>
            <person name="Shumway M."/>
            <person name="Koo H."/>
            <person name="Zhao Y."/>
            <person name="Holmes M."/>
            <person name="Miller J."/>
            <person name="Schatz M."/>
            <person name="Pop M."/>
            <person name="Pai G."/>
            <person name="Utterback T."/>
            <person name="Rogers Y.-H."/>
            <person name="Kravitz S."/>
            <person name="Fraser C.M."/>
        </authorList>
    </citation>
    <scope>NUCLEOTIDE SEQUENCE</scope>
    <source>
        <strain evidence="2">Liverpool</strain>
    </source>
</reference>